<comment type="caution">
    <text evidence="2">The sequence shown here is derived from an EMBL/GenBank/DDBJ whole genome shotgun (WGS) entry which is preliminary data.</text>
</comment>
<dbReference type="AlphaFoldDB" id="A0A916NDK1"/>
<evidence type="ECO:0000259" key="1">
    <source>
        <dbReference type="Pfam" id="PF03358"/>
    </source>
</evidence>
<dbReference type="Gene3D" id="3.40.50.360">
    <property type="match status" value="1"/>
</dbReference>
<dbReference type="Pfam" id="PF03358">
    <property type="entry name" value="FMN_red"/>
    <property type="match status" value="1"/>
</dbReference>
<sequence>MTESSSPIVIIVGTNRPQSMSRKIAEYYHQVLESLNTPSIILDLIHLPHDFTFSAMYDNCGKNEDFNSLRALLEKTDRFVFIVPEYNGSYPGVLKAFIDGLPYPNSFSNKKAALVGLSSNMQGAAIALSHLNDVFSYLGMNTLALRVKLAQIRAHFNGTEITNSLYRELIDIQAAQLIRF</sequence>
<gene>
    <name evidence="2" type="ORF">DYBT9275_04341</name>
</gene>
<dbReference type="PANTHER" id="PTHR30543:SF21">
    <property type="entry name" value="NAD(P)H-DEPENDENT FMN REDUCTASE LOT6"/>
    <property type="match status" value="1"/>
</dbReference>
<organism evidence="2 3">
    <name type="scientific">Dyadobacter helix</name>
    <dbReference type="NCBI Taxonomy" id="2822344"/>
    <lineage>
        <taxon>Bacteria</taxon>
        <taxon>Pseudomonadati</taxon>
        <taxon>Bacteroidota</taxon>
        <taxon>Cytophagia</taxon>
        <taxon>Cytophagales</taxon>
        <taxon>Spirosomataceae</taxon>
        <taxon>Dyadobacter</taxon>
    </lineage>
</organism>
<evidence type="ECO:0000313" key="3">
    <source>
        <dbReference type="Proteomes" id="UP000680038"/>
    </source>
</evidence>
<dbReference type="RefSeq" id="WP_215240724.1">
    <property type="nucleotide sequence ID" value="NZ_CAJRAF010000002.1"/>
</dbReference>
<name>A0A916NDK1_9BACT</name>
<dbReference type="GO" id="GO:0010181">
    <property type="term" value="F:FMN binding"/>
    <property type="evidence" value="ECO:0007669"/>
    <property type="project" value="TreeGrafter"/>
</dbReference>
<dbReference type="PANTHER" id="PTHR30543">
    <property type="entry name" value="CHROMATE REDUCTASE"/>
    <property type="match status" value="1"/>
</dbReference>
<dbReference type="EC" id="1.6.5.7" evidence="2"/>
<feature type="domain" description="NADPH-dependent FMN reductase-like" evidence="1">
    <location>
        <begin position="8"/>
        <end position="143"/>
    </location>
</feature>
<dbReference type="SUPFAM" id="SSF52218">
    <property type="entry name" value="Flavoproteins"/>
    <property type="match status" value="1"/>
</dbReference>
<protein>
    <submittedName>
        <fullName evidence="2">2-hydroxy-1,4-benzoquinone reductase</fullName>
        <ecNumber evidence="2">1.6.5.7</ecNumber>
    </submittedName>
</protein>
<dbReference type="Proteomes" id="UP000680038">
    <property type="component" value="Unassembled WGS sequence"/>
</dbReference>
<dbReference type="InterPro" id="IPR005025">
    <property type="entry name" value="FMN_Rdtase-like_dom"/>
</dbReference>
<evidence type="ECO:0000313" key="2">
    <source>
        <dbReference type="EMBL" id="CAG5008711.1"/>
    </source>
</evidence>
<accession>A0A916NDK1</accession>
<dbReference type="GO" id="GO:0005829">
    <property type="term" value="C:cytosol"/>
    <property type="evidence" value="ECO:0007669"/>
    <property type="project" value="TreeGrafter"/>
</dbReference>
<dbReference type="GO" id="GO:0050625">
    <property type="term" value="F:2-hydroxy-1,4-benzoquinone reductase (NADH) activity"/>
    <property type="evidence" value="ECO:0007669"/>
    <property type="project" value="UniProtKB-EC"/>
</dbReference>
<keyword evidence="3" id="KW-1185">Reference proteome</keyword>
<dbReference type="EMBL" id="CAJRAF010000002">
    <property type="protein sequence ID" value="CAG5008711.1"/>
    <property type="molecule type" value="Genomic_DNA"/>
</dbReference>
<dbReference type="InterPro" id="IPR029039">
    <property type="entry name" value="Flavoprotein-like_sf"/>
</dbReference>
<reference evidence="2" key="1">
    <citation type="submission" date="2021-04" db="EMBL/GenBank/DDBJ databases">
        <authorList>
            <person name="Rodrigo-Torres L."/>
            <person name="Arahal R. D."/>
            <person name="Lucena T."/>
        </authorList>
    </citation>
    <scope>NUCLEOTIDE SEQUENCE</scope>
    <source>
        <strain evidence="2">CECT 9275</strain>
    </source>
</reference>
<proteinExistence type="predicted"/>
<dbReference type="InterPro" id="IPR050712">
    <property type="entry name" value="NAD(P)H-dep_reductase"/>
</dbReference>
<keyword evidence="2" id="KW-0560">Oxidoreductase</keyword>